<feature type="compositionally biased region" description="Basic residues" evidence="1">
    <location>
        <begin position="465"/>
        <end position="488"/>
    </location>
</feature>
<feature type="region of interest" description="Disordered" evidence="1">
    <location>
        <begin position="441"/>
        <end position="505"/>
    </location>
</feature>
<evidence type="ECO:0000313" key="2">
    <source>
        <dbReference type="EMBL" id="OBZ90330.1"/>
    </source>
</evidence>
<dbReference type="EMBL" id="LUGH01000054">
    <property type="protein sequence ID" value="OBZ90330.1"/>
    <property type="molecule type" value="Genomic_DNA"/>
</dbReference>
<sequence length="721" mass="81786">MGLLSFRKRSKKQQASNHLITQSNIDSSSSLAVHKGQDYFSLPATNLANHQKLSRENEISLMDDIMNELSASKAQANLHGKTIVPSPGLVLNDPAVPGELEYAKSSKMQQKPPFHFSGHDSRKPTFLASQQVVHQESKKIQQQRHSFNVTNSNKHETNLALGSNSPVTPSPNRYSAPVTLRKSSAAPNPPAASDSSHTIVPESTDLSKNIMDRLKERHRQETRTSFSPFGNRATSSPSMPIINGTTVDLSNKNKLQKKLTQSQSFMTYARLSNKNENSQGEGLSATNGRVERQSSPPQTKPDISLHHLNYMPQSHRVMHQQPLLPSAPIQEKDGFEPAPVALGYPINRSVSAYPGLPTHSIQQQQQILLQQQQIQQQQLHQQQIQYQIELQQQRLEEQQRLQQQKLHQIQLEQKKQHEQDDINRAILDSLVTSSLETHQNNEAAKHHFSLKPLYKRTSESDSKSRKTHHHRYHHHRRQCGCHTNHHSHQPTVASKGSKVCTPPPESHQAIITETEQPLEISSSPIPLTDEEGHISNTIDALIVNSSSSTLGVESKPNEQKRLSVARLPRRLKRELQDMHLRRSLYSLPDLSKLSQEQVPETDEPHFVWDTLSLFHSMLDKDELSASKFKERHQCRLDETIVNSEGRNRCSRKSKNCHHHHHKQCKHHYHSRHCCSATMRSNCSHKHGLEVSAADCISSARKNSIELDYRAPICRSKKHCKR</sequence>
<feature type="region of interest" description="Disordered" evidence="1">
    <location>
        <begin position="156"/>
        <end position="240"/>
    </location>
</feature>
<feature type="compositionally biased region" description="Polar residues" evidence="1">
    <location>
        <begin position="272"/>
        <end position="297"/>
    </location>
</feature>
<name>A0A1C7NMZ1_9FUNG</name>
<protein>
    <submittedName>
        <fullName evidence="2">Uncharacterized protein</fullName>
    </submittedName>
</protein>
<dbReference type="OrthoDB" id="2284849at2759"/>
<dbReference type="STRING" id="101091.A0A1C7NMZ1"/>
<dbReference type="Proteomes" id="UP000093000">
    <property type="component" value="Unassembled WGS sequence"/>
</dbReference>
<gene>
    <name evidence="2" type="ORF">A0J61_01629</name>
</gene>
<feature type="compositionally biased region" description="Low complexity" evidence="1">
    <location>
        <begin position="183"/>
        <end position="196"/>
    </location>
</feature>
<accession>A0A1C7NMZ1</accession>
<feature type="compositionally biased region" description="Basic and acidic residues" evidence="1">
    <location>
        <begin position="210"/>
        <end position="222"/>
    </location>
</feature>
<feature type="compositionally biased region" description="Polar residues" evidence="1">
    <location>
        <begin position="223"/>
        <end position="240"/>
    </location>
</feature>
<reference evidence="2 3" key="1">
    <citation type="submission" date="2016-03" db="EMBL/GenBank/DDBJ databases">
        <title>Choanephora cucurbitarum.</title>
        <authorList>
            <person name="Min B."/>
            <person name="Park H."/>
            <person name="Park J.-H."/>
            <person name="Shin H.-D."/>
            <person name="Choi I.-G."/>
        </authorList>
    </citation>
    <scope>NUCLEOTIDE SEQUENCE [LARGE SCALE GENOMIC DNA]</scope>
    <source>
        <strain evidence="2 3">KUS-F28377</strain>
    </source>
</reference>
<feature type="region of interest" description="Disordered" evidence="1">
    <location>
        <begin position="272"/>
        <end position="303"/>
    </location>
</feature>
<dbReference type="InParanoid" id="A0A1C7NMZ1"/>
<proteinExistence type="predicted"/>
<feature type="compositionally biased region" description="Polar residues" evidence="1">
    <location>
        <begin position="160"/>
        <end position="173"/>
    </location>
</feature>
<feature type="compositionally biased region" description="Basic residues" evidence="1">
    <location>
        <begin position="1"/>
        <end position="12"/>
    </location>
</feature>
<keyword evidence="3" id="KW-1185">Reference proteome</keyword>
<evidence type="ECO:0000313" key="3">
    <source>
        <dbReference type="Proteomes" id="UP000093000"/>
    </source>
</evidence>
<dbReference type="AlphaFoldDB" id="A0A1C7NMZ1"/>
<evidence type="ECO:0000256" key="1">
    <source>
        <dbReference type="SAM" id="MobiDB-lite"/>
    </source>
</evidence>
<comment type="caution">
    <text evidence="2">The sequence shown here is derived from an EMBL/GenBank/DDBJ whole genome shotgun (WGS) entry which is preliminary data.</text>
</comment>
<feature type="region of interest" description="Disordered" evidence="1">
    <location>
        <begin position="1"/>
        <end position="21"/>
    </location>
</feature>
<organism evidence="2 3">
    <name type="scientific">Choanephora cucurbitarum</name>
    <dbReference type="NCBI Taxonomy" id="101091"/>
    <lineage>
        <taxon>Eukaryota</taxon>
        <taxon>Fungi</taxon>
        <taxon>Fungi incertae sedis</taxon>
        <taxon>Mucoromycota</taxon>
        <taxon>Mucoromycotina</taxon>
        <taxon>Mucoromycetes</taxon>
        <taxon>Mucorales</taxon>
        <taxon>Mucorineae</taxon>
        <taxon>Choanephoraceae</taxon>
        <taxon>Choanephoroideae</taxon>
        <taxon>Choanephora</taxon>
    </lineage>
</organism>